<feature type="region of interest" description="Disordered" evidence="1">
    <location>
        <begin position="1"/>
        <end position="23"/>
    </location>
</feature>
<dbReference type="RefSeq" id="WP_184788528.1">
    <property type="nucleotide sequence ID" value="NZ_BONT01000076.1"/>
</dbReference>
<dbReference type="Proteomes" id="UP000548476">
    <property type="component" value="Unassembled WGS sequence"/>
</dbReference>
<reference evidence="2 3" key="1">
    <citation type="submission" date="2020-08" db="EMBL/GenBank/DDBJ databases">
        <title>Genomic Encyclopedia of Type Strains, Phase IV (KMG-IV): sequencing the most valuable type-strain genomes for metagenomic binning, comparative biology and taxonomic classification.</title>
        <authorList>
            <person name="Goeker M."/>
        </authorList>
    </citation>
    <scope>NUCLEOTIDE SEQUENCE [LARGE SCALE GENOMIC DNA]</scope>
    <source>
        <strain evidence="2 3">YIM 65646</strain>
    </source>
</reference>
<protein>
    <submittedName>
        <fullName evidence="2">Uncharacterized protein</fullName>
    </submittedName>
</protein>
<dbReference type="EMBL" id="JACHGT010000007">
    <property type="protein sequence ID" value="MBB6035656.1"/>
    <property type="molecule type" value="Genomic_DNA"/>
</dbReference>
<feature type="compositionally biased region" description="Basic residues" evidence="1">
    <location>
        <begin position="1"/>
        <end position="16"/>
    </location>
</feature>
<keyword evidence="3" id="KW-1185">Reference proteome</keyword>
<name>A0A841FHG2_9ACTN</name>
<sequence length="512" mass="54126">MKRQLTKKPAPKKPAPKKSTSSQPFGRKVAVWIGAAALLVGGVSWAGVGCMNQSSEVSRSVSAEEAGRLANMRAHNLALGTVAILAKMPEELGETEISGWVDWTQPLVYAAIKPSAQPTYTGLVQAVPGLVATRAGDMAADPEKLPADGWTVRRTAGGVPEGEAADPLGQALDIVLSAVMVLGSDGPDDTSAFQERAVWLDESSIDGVTVDVFRSPLVVGTAPAPDPSADASQAPPAAAPEAMFHIDRSGQLRRVQINPGGHGLATVDLLVEQRPDPEDARIPAIDLLGGPPVTPRKVTDAEAQILAGLRPNNADTVSEVKLTLPVGDGELLSAVGWVDWRRPLAYLTVDNPGAEDDGEMFVLPGGVSWRPMPVEGKAKKPSLPAAPDGWQTQQWAARIDGETGASDLDLLLFKLLTMASGGPDDLAAIKDTASWLRESRLGKTHATTFELPMPGDQSAPSGQAPYRYWLDAEEHLRRVEMRTAQFGLGRADLKPTRIAWIDVPAAALVGLT</sequence>
<evidence type="ECO:0000256" key="1">
    <source>
        <dbReference type="SAM" id="MobiDB-lite"/>
    </source>
</evidence>
<accession>A0A841FHG2</accession>
<evidence type="ECO:0000313" key="3">
    <source>
        <dbReference type="Proteomes" id="UP000548476"/>
    </source>
</evidence>
<dbReference type="AlphaFoldDB" id="A0A841FHG2"/>
<comment type="caution">
    <text evidence="2">The sequence shown here is derived from an EMBL/GenBank/DDBJ whole genome shotgun (WGS) entry which is preliminary data.</text>
</comment>
<organism evidence="2 3">
    <name type="scientific">Phytomonospora endophytica</name>
    <dbReference type="NCBI Taxonomy" id="714109"/>
    <lineage>
        <taxon>Bacteria</taxon>
        <taxon>Bacillati</taxon>
        <taxon>Actinomycetota</taxon>
        <taxon>Actinomycetes</taxon>
        <taxon>Micromonosporales</taxon>
        <taxon>Micromonosporaceae</taxon>
        <taxon>Phytomonospora</taxon>
    </lineage>
</organism>
<gene>
    <name evidence="2" type="ORF">HNR73_003520</name>
</gene>
<proteinExistence type="predicted"/>
<evidence type="ECO:0000313" key="2">
    <source>
        <dbReference type="EMBL" id="MBB6035656.1"/>
    </source>
</evidence>